<evidence type="ECO:0008006" key="9">
    <source>
        <dbReference type="Google" id="ProtNLM"/>
    </source>
</evidence>
<name>K0SCU9_THAOC</name>
<dbReference type="Pfam" id="PF15459">
    <property type="entry name" value="RRP14"/>
    <property type="match status" value="1"/>
</dbReference>
<accession>K0SCU9</accession>
<protein>
    <recommendedName>
        <fullName evidence="9">Ribosomal RNA-processing protein 14/surfeit locus protein 6 C-terminal domain-containing protein</fullName>
    </recommendedName>
</protein>
<evidence type="ECO:0000256" key="3">
    <source>
        <dbReference type="ARBA" id="ARBA00023242"/>
    </source>
</evidence>
<evidence type="ECO:0000259" key="5">
    <source>
        <dbReference type="Pfam" id="PF04935"/>
    </source>
</evidence>
<keyword evidence="3" id="KW-0539">Nucleus</keyword>
<feature type="domain" description="Ribosomal RNA-processing protein 14 N-terminal" evidence="6">
    <location>
        <begin position="7"/>
        <end position="67"/>
    </location>
</feature>
<feature type="compositionally biased region" description="Basic and acidic residues" evidence="4">
    <location>
        <begin position="44"/>
        <end position="53"/>
    </location>
</feature>
<feature type="compositionally biased region" description="Basic residues" evidence="4">
    <location>
        <begin position="174"/>
        <end position="196"/>
    </location>
</feature>
<feature type="compositionally biased region" description="Basic and acidic residues" evidence="4">
    <location>
        <begin position="283"/>
        <end position="301"/>
    </location>
</feature>
<dbReference type="InterPro" id="IPR029190">
    <property type="entry name" value="Rrp14/SURF6_C"/>
</dbReference>
<keyword evidence="8" id="KW-1185">Reference proteome</keyword>
<evidence type="ECO:0000256" key="4">
    <source>
        <dbReference type="SAM" id="MobiDB-lite"/>
    </source>
</evidence>
<feature type="compositionally biased region" description="Basic residues" evidence="4">
    <location>
        <begin position="324"/>
        <end position="337"/>
    </location>
</feature>
<dbReference type="InterPro" id="IPR029188">
    <property type="entry name" value="Rrp14_N"/>
</dbReference>
<dbReference type="AlphaFoldDB" id="K0SCU9"/>
<evidence type="ECO:0000313" key="7">
    <source>
        <dbReference type="EMBL" id="EJK63175.1"/>
    </source>
</evidence>
<feature type="region of interest" description="Disordered" evidence="4">
    <location>
        <begin position="246"/>
        <end position="269"/>
    </location>
</feature>
<comment type="similarity">
    <text evidence="2">Belongs to the SURF6 family.</text>
</comment>
<dbReference type="eggNOG" id="KOG2885">
    <property type="taxonomic scope" value="Eukaryota"/>
</dbReference>
<evidence type="ECO:0000259" key="6">
    <source>
        <dbReference type="Pfam" id="PF15459"/>
    </source>
</evidence>
<dbReference type="EMBL" id="AGNL01018394">
    <property type="protein sequence ID" value="EJK63175.1"/>
    <property type="molecule type" value="Genomic_DNA"/>
</dbReference>
<dbReference type="GO" id="GO:0003723">
    <property type="term" value="F:RNA binding"/>
    <property type="evidence" value="ECO:0007669"/>
    <property type="project" value="TreeGrafter"/>
</dbReference>
<evidence type="ECO:0000256" key="2">
    <source>
        <dbReference type="ARBA" id="ARBA00005904"/>
    </source>
</evidence>
<dbReference type="PANTHER" id="PTHR14369:SF0">
    <property type="entry name" value="SURFEIT LOCUS PROTEIN 6"/>
    <property type="match status" value="1"/>
</dbReference>
<comment type="subcellular location">
    <subcellularLocation>
        <location evidence="1">Nucleus</location>
    </subcellularLocation>
</comment>
<evidence type="ECO:0000256" key="1">
    <source>
        <dbReference type="ARBA" id="ARBA00004123"/>
    </source>
</evidence>
<dbReference type="GO" id="GO:0005730">
    <property type="term" value="C:nucleolus"/>
    <property type="evidence" value="ECO:0007669"/>
    <property type="project" value="TreeGrafter"/>
</dbReference>
<proteinExistence type="inferred from homology"/>
<gene>
    <name evidence="7" type="ORF">THAOC_16187</name>
</gene>
<organism evidence="7 8">
    <name type="scientific">Thalassiosira oceanica</name>
    <name type="common">Marine diatom</name>
    <dbReference type="NCBI Taxonomy" id="159749"/>
    <lineage>
        <taxon>Eukaryota</taxon>
        <taxon>Sar</taxon>
        <taxon>Stramenopiles</taxon>
        <taxon>Ochrophyta</taxon>
        <taxon>Bacillariophyta</taxon>
        <taxon>Coscinodiscophyceae</taxon>
        <taxon>Thalassiosirophycidae</taxon>
        <taxon>Thalassiosirales</taxon>
        <taxon>Thalassiosiraceae</taxon>
        <taxon>Thalassiosira</taxon>
    </lineage>
</organism>
<dbReference type="Pfam" id="PF04935">
    <property type="entry name" value="SURF6"/>
    <property type="match status" value="1"/>
</dbReference>
<dbReference type="GO" id="GO:0042273">
    <property type="term" value="P:ribosomal large subunit biogenesis"/>
    <property type="evidence" value="ECO:0007669"/>
    <property type="project" value="TreeGrafter"/>
</dbReference>
<feature type="compositionally biased region" description="Polar residues" evidence="4">
    <location>
        <begin position="219"/>
        <end position="230"/>
    </location>
</feature>
<feature type="compositionally biased region" description="Basic and acidic residues" evidence="4">
    <location>
        <begin position="65"/>
        <end position="83"/>
    </location>
</feature>
<reference evidence="7 8" key="1">
    <citation type="journal article" date="2012" name="Genome Biol.">
        <title>Genome and low-iron response of an oceanic diatom adapted to chronic iron limitation.</title>
        <authorList>
            <person name="Lommer M."/>
            <person name="Specht M."/>
            <person name="Roy A.S."/>
            <person name="Kraemer L."/>
            <person name="Andreson R."/>
            <person name="Gutowska M.A."/>
            <person name="Wolf J."/>
            <person name="Bergner S.V."/>
            <person name="Schilhabel M.B."/>
            <person name="Klostermeier U.C."/>
            <person name="Beiko R.G."/>
            <person name="Rosenstiel P."/>
            <person name="Hippler M."/>
            <person name="Laroche J."/>
        </authorList>
    </citation>
    <scope>NUCLEOTIDE SEQUENCE [LARGE SCALE GENOMIC DNA]</scope>
    <source>
        <strain evidence="7 8">CCMP1005</strain>
    </source>
</reference>
<feature type="compositionally biased region" description="Acidic residues" evidence="4">
    <location>
        <begin position="84"/>
        <end position="107"/>
    </location>
</feature>
<feature type="compositionally biased region" description="Basic and acidic residues" evidence="4">
    <location>
        <begin position="381"/>
        <end position="390"/>
    </location>
</feature>
<dbReference type="OrthoDB" id="47608at2759"/>
<feature type="domain" description="Ribosomal RNA-processing protein 14/surfeit locus protein 6 C-terminal" evidence="5">
    <location>
        <begin position="179"/>
        <end position="369"/>
    </location>
</feature>
<dbReference type="GO" id="GO:0003677">
    <property type="term" value="F:DNA binding"/>
    <property type="evidence" value="ECO:0007669"/>
    <property type="project" value="TreeGrafter"/>
</dbReference>
<evidence type="ECO:0000313" key="8">
    <source>
        <dbReference type="Proteomes" id="UP000266841"/>
    </source>
</evidence>
<comment type="caution">
    <text evidence="7">The sequence shown here is derived from an EMBL/GenBank/DDBJ whole genome shotgun (WGS) entry which is preliminary data.</text>
</comment>
<sequence length="418" mass="46465">MDLLTELDTHNEFFDSLVNMIPVKLYVSGASGDDAYNPKYLKGQHKESKEARKARNKLAKNAKFAPDKESTIEMKKRIQREQDEISDSSENEIDDIVMSDGDGEEEQAEVRSTKKYPVAPPDASSEPSYASRIEALRAKLHKKMAEKRSAAGINPDDTEGADVDTSAPQLVSKRAARRAEKRKRKEAAMQRNKRKTTSTAESKKTEQKRVVNVGGSALNAPTNTKSTNHSPADDLATIDYQSIAGLKPKLESGNLDNKSLGGGKKKSLEKLLADAERKQQRLKELKESAKEEDREKARNIEWGETLKVAGRGTHFAKTNDPKLIKKAMKRKAKKKAASAKAWGARLDQDKDAASKKQQIRSHNLDSRKQGGTTGANLSSKRIVEQDDKEKKKERRRMGPHSGKNRAGFEGKKQGFLNS</sequence>
<feature type="region of interest" description="Disordered" evidence="4">
    <location>
        <begin position="38"/>
        <end position="234"/>
    </location>
</feature>
<feature type="region of interest" description="Disordered" evidence="4">
    <location>
        <begin position="283"/>
        <end position="418"/>
    </location>
</feature>
<dbReference type="GO" id="GO:0042274">
    <property type="term" value="P:ribosomal small subunit biogenesis"/>
    <property type="evidence" value="ECO:0007669"/>
    <property type="project" value="TreeGrafter"/>
</dbReference>
<dbReference type="Proteomes" id="UP000266841">
    <property type="component" value="Unassembled WGS sequence"/>
</dbReference>
<dbReference type="PANTHER" id="PTHR14369">
    <property type="entry name" value="SURFEIT LOCUS PROTEIN 6"/>
    <property type="match status" value="1"/>
</dbReference>
<dbReference type="InterPro" id="IPR007019">
    <property type="entry name" value="SURF6"/>
</dbReference>
<dbReference type="OMA" id="QKKRTDN"/>